<dbReference type="AlphaFoldDB" id="A0A0G4PE95"/>
<gene>
    <name evidence="1" type="ORF">PCAMFM013_S012g000262</name>
</gene>
<proteinExistence type="predicted"/>
<dbReference type="Proteomes" id="UP000053732">
    <property type="component" value="Unassembled WGS sequence"/>
</dbReference>
<keyword evidence="2" id="KW-1185">Reference proteome</keyword>
<organism evidence="1 2">
    <name type="scientific">Penicillium camemberti (strain FM 013)</name>
    <dbReference type="NCBI Taxonomy" id="1429867"/>
    <lineage>
        <taxon>Eukaryota</taxon>
        <taxon>Fungi</taxon>
        <taxon>Dikarya</taxon>
        <taxon>Ascomycota</taxon>
        <taxon>Pezizomycotina</taxon>
        <taxon>Eurotiomycetes</taxon>
        <taxon>Eurotiomycetidae</taxon>
        <taxon>Eurotiales</taxon>
        <taxon>Aspergillaceae</taxon>
        <taxon>Penicillium</taxon>
    </lineage>
</organism>
<reference evidence="1 2" key="1">
    <citation type="journal article" date="2014" name="Nat. Commun.">
        <title>Multiple recent horizontal transfers of a large genomic region in cheese making fungi.</title>
        <authorList>
            <person name="Cheeseman K."/>
            <person name="Ropars J."/>
            <person name="Renault P."/>
            <person name="Dupont J."/>
            <person name="Gouzy J."/>
            <person name="Branca A."/>
            <person name="Abraham A.L."/>
            <person name="Ceppi M."/>
            <person name="Conseiller E."/>
            <person name="Debuchy R."/>
            <person name="Malagnac F."/>
            <person name="Goarin A."/>
            <person name="Silar P."/>
            <person name="Lacoste S."/>
            <person name="Sallet E."/>
            <person name="Bensimon A."/>
            <person name="Giraud T."/>
            <person name="Brygoo Y."/>
        </authorList>
    </citation>
    <scope>NUCLEOTIDE SEQUENCE [LARGE SCALE GENOMIC DNA]</scope>
    <source>
        <strain evidence="2">FM 013</strain>
    </source>
</reference>
<evidence type="ECO:0000313" key="2">
    <source>
        <dbReference type="Proteomes" id="UP000053732"/>
    </source>
</evidence>
<protein>
    <submittedName>
        <fullName evidence="1">Str. FM013</fullName>
    </submittedName>
</protein>
<evidence type="ECO:0000313" key="1">
    <source>
        <dbReference type="EMBL" id="CRL24652.1"/>
    </source>
</evidence>
<sequence length="111" mass="12203">MNYLMTGFPNTLTPPYALPSSAPMRFASTTSYVLSLIVRKLPRSWKQTPEFQELNSILKLVFNAHEVTKVVGVRSVSRALGLPVSGVLLRTSSASAHKTPPTMTSDMRPAR</sequence>
<dbReference type="EMBL" id="HG793145">
    <property type="protein sequence ID" value="CRL24652.1"/>
    <property type="molecule type" value="Genomic_DNA"/>
</dbReference>
<name>A0A0G4PE95_PENC3</name>
<accession>A0A0G4PE95</accession>